<dbReference type="Gene3D" id="3.30.1240.10">
    <property type="match status" value="1"/>
</dbReference>
<evidence type="ECO:0000313" key="2">
    <source>
        <dbReference type="Proteomes" id="UP000190328"/>
    </source>
</evidence>
<dbReference type="GO" id="GO:0005829">
    <property type="term" value="C:cytosol"/>
    <property type="evidence" value="ECO:0007669"/>
    <property type="project" value="TreeGrafter"/>
</dbReference>
<dbReference type="EMBL" id="FUXI01000005">
    <property type="protein sequence ID" value="SJZ52505.1"/>
    <property type="molecule type" value="Genomic_DNA"/>
</dbReference>
<dbReference type="PANTHER" id="PTHR10000">
    <property type="entry name" value="PHOSPHOSERINE PHOSPHATASE"/>
    <property type="match status" value="1"/>
</dbReference>
<name>A0A1T4LCS5_9ENTE</name>
<sequence length="271" mass="30534">MTEKKLIAIDLDGTALNSDSKLSKKTIQSLKRVSEKGHFVSIVTGRPYRLAIDFYRELSLTTPMVNFNGGLIVLPEKDWAGERQAQIERELVFEILARKHEYDLNFIAAENKDHFYVDNFHYMEPTFFGAATFSEENLLTPMNMRIKPNSMLVSASSEENKHSVASELRKDYGDLLDVNPWGGPNPILELVPKGIHKAHGVSEIADFLQIKKENIFAFGDELNDLQMIIEAGCGIAMKNANEEVKAVADDITRFTNDEDGLADYLENELGF</sequence>
<proteinExistence type="predicted"/>
<organism evidence="1 2">
    <name type="scientific">Pilibacter termitis</name>
    <dbReference type="NCBI Taxonomy" id="263852"/>
    <lineage>
        <taxon>Bacteria</taxon>
        <taxon>Bacillati</taxon>
        <taxon>Bacillota</taxon>
        <taxon>Bacilli</taxon>
        <taxon>Lactobacillales</taxon>
        <taxon>Enterococcaceae</taxon>
        <taxon>Pilibacter</taxon>
    </lineage>
</organism>
<gene>
    <name evidence="1" type="ORF">SAMN02745116_00622</name>
</gene>
<dbReference type="GO" id="GO:0016791">
    <property type="term" value="F:phosphatase activity"/>
    <property type="evidence" value="ECO:0007669"/>
    <property type="project" value="TreeGrafter"/>
</dbReference>
<dbReference type="RefSeq" id="WP_234984613.1">
    <property type="nucleotide sequence ID" value="NZ_FUXI01000005.1"/>
</dbReference>
<dbReference type="SFLD" id="SFLDS00003">
    <property type="entry name" value="Haloacid_Dehalogenase"/>
    <property type="match status" value="1"/>
</dbReference>
<dbReference type="Gene3D" id="3.40.50.1000">
    <property type="entry name" value="HAD superfamily/HAD-like"/>
    <property type="match status" value="1"/>
</dbReference>
<dbReference type="InterPro" id="IPR000150">
    <property type="entry name" value="Cof"/>
</dbReference>
<reference evidence="1 2" key="1">
    <citation type="submission" date="2017-02" db="EMBL/GenBank/DDBJ databases">
        <authorList>
            <person name="Peterson S.W."/>
        </authorList>
    </citation>
    <scope>NUCLEOTIDE SEQUENCE [LARGE SCALE GENOMIC DNA]</scope>
    <source>
        <strain evidence="1 2">ATCC BAA-1030</strain>
    </source>
</reference>
<dbReference type="CDD" id="cd07516">
    <property type="entry name" value="HAD_Pase"/>
    <property type="match status" value="1"/>
</dbReference>
<dbReference type="STRING" id="263852.SAMN02745116_00622"/>
<dbReference type="AlphaFoldDB" id="A0A1T4LCS5"/>
<keyword evidence="2" id="KW-1185">Reference proteome</keyword>
<dbReference type="SUPFAM" id="SSF56784">
    <property type="entry name" value="HAD-like"/>
    <property type="match status" value="1"/>
</dbReference>
<dbReference type="PANTHER" id="PTHR10000:SF23">
    <property type="entry name" value="5-AMINO-6-(5-PHOSPHO-D-RIBITYLAMINO)URACIL PHOSPHATASE YITU"/>
    <property type="match status" value="1"/>
</dbReference>
<evidence type="ECO:0000313" key="1">
    <source>
        <dbReference type="EMBL" id="SJZ52505.1"/>
    </source>
</evidence>
<dbReference type="InterPro" id="IPR036412">
    <property type="entry name" value="HAD-like_sf"/>
</dbReference>
<dbReference type="Pfam" id="PF08282">
    <property type="entry name" value="Hydrolase_3"/>
    <property type="match status" value="1"/>
</dbReference>
<dbReference type="SFLD" id="SFLDG01140">
    <property type="entry name" value="C2.B:_Phosphomannomutase_and_P"/>
    <property type="match status" value="1"/>
</dbReference>
<dbReference type="Proteomes" id="UP000190328">
    <property type="component" value="Unassembled WGS sequence"/>
</dbReference>
<dbReference type="InterPro" id="IPR023214">
    <property type="entry name" value="HAD_sf"/>
</dbReference>
<protein>
    <recommendedName>
        <fullName evidence="3">Haloacid dehalogenase-like hydrolase</fullName>
    </recommendedName>
</protein>
<dbReference type="InterPro" id="IPR006379">
    <property type="entry name" value="HAD-SF_hydro_IIB"/>
</dbReference>
<dbReference type="GO" id="GO:0000287">
    <property type="term" value="F:magnesium ion binding"/>
    <property type="evidence" value="ECO:0007669"/>
    <property type="project" value="TreeGrafter"/>
</dbReference>
<dbReference type="NCBIfam" id="TIGR00099">
    <property type="entry name" value="Cof-subfamily"/>
    <property type="match status" value="1"/>
</dbReference>
<accession>A0A1T4LCS5</accession>
<evidence type="ECO:0008006" key="3">
    <source>
        <dbReference type="Google" id="ProtNLM"/>
    </source>
</evidence>
<dbReference type="NCBIfam" id="TIGR01484">
    <property type="entry name" value="HAD-SF-IIB"/>
    <property type="match status" value="1"/>
</dbReference>